<keyword evidence="1" id="KW-0378">Hydrolase</keyword>
<dbReference type="GO" id="GO:0016887">
    <property type="term" value="F:ATP hydrolysis activity"/>
    <property type="evidence" value="ECO:0007669"/>
    <property type="project" value="RHEA"/>
</dbReference>
<accession>A0A0B1T104</accession>
<keyword evidence="1" id="KW-0234">DNA repair</keyword>
<dbReference type="SUPFAM" id="SSF52540">
    <property type="entry name" value="P-loop containing nucleoside triphosphate hydrolases"/>
    <property type="match status" value="2"/>
</dbReference>
<dbReference type="PANTHER" id="PTHR10492:SF57">
    <property type="entry name" value="ATP-DEPENDENT DNA HELICASE"/>
    <property type="match status" value="1"/>
</dbReference>
<keyword evidence="1" id="KW-0347">Helicase</keyword>
<comment type="catalytic activity">
    <reaction evidence="1">
        <text>ATP + H2O = ADP + phosphate + H(+)</text>
        <dbReference type="Rhea" id="RHEA:13065"/>
        <dbReference type="ChEBI" id="CHEBI:15377"/>
        <dbReference type="ChEBI" id="CHEBI:15378"/>
        <dbReference type="ChEBI" id="CHEBI:30616"/>
        <dbReference type="ChEBI" id="CHEBI:43474"/>
        <dbReference type="ChEBI" id="CHEBI:456216"/>
        <dbReference type="EC" id="5.6.2.3"/>
    </reaction>
</comment>
<comment type="cofactor">
    <cofactor evidence="1">
        <name>Mg(2+)</name>
        <dbReference type="ChEBI" id="CHEBI:18420"/>
    </cofactor>
</comment>
<dbReference type="Pfam" id="PF05970">
    <property type="entry name" value="PIF1"/>
    <property type="match status" value="1"/>
</dbReference>
<keyword evidence="1" id="KW-0067">ATP-binding</keyword>
<name>A0A0B1T104_OESDE</name>
<dbReference type="GO" id="GO:0005524">
    <property type="term" value="F:ATP binding"/>
    <property type="evidence" value="ECO:0007669"/>
    <property type="project" value="UniProtKB-KW"/>
</dbReference>
<sequence length="249" mass="28590">MKRQQKEARELAETDIIIWDEISMAPKCSFEAVDSLLRDIMQNDVPFGGKLFVIGGDFRQILPIVEHSQRGDVVEACVSRSVLWSLFKVHRLSANMRARDAGADWHRFLLDIGEGKNGEGKNGDHEGRINLDENILSVENIVTEIFGESIDPNETEVLYERAILAPKNVNVKRLNDDAVQRLRVYMQGDERIYMSVDGAIRNEGDSDDLFPLEYLNTLKPSGMPPHELRLKKRDHRDVVTQPRRWQWPL</sequence>
<evidence type="ECO:0000256" key="1">
    <source>
        <dbReference type="RuleBase" id="RU363044"/>
    </source>
</evidence>
<evidence type="ECO:0000313" key="4">
    <source>
        <dbReference type="Proteomes" id="UP000053660"/>
    </source>
</evidence>
<keyword evidence="1" id="KW-0547">Nucleotide-binding</keyword>
<reference evidence="3 4" key="1">
    <citation type="submission" date="2014-03" db="EMBL/GenBank/DDBJ databases">
        <title>Draft genome of the hookworm Oesophagostomum dentatum.</title>
        <authorList>
            <person name="Mitreva M."/>
        </authorList>
    </citation>
    <scope>NUCLEOTIDE SEQUENCE [LARGE SCALE GENOMIC DNA]</scope>
    <source>
        <strain evidence="3 4">OD-Hann</strain>
    </source>
</reference>
<dbReference type="GO" id="GO:0043139">
    <property type="term" value="F:5'-3' DNA helicase activity"/>
    <property type="evidence" value="ECO:0007669"/>
    <property type="project" value="UniProtKB-EC"/>
</dbReference>
<feature type="domain" description="DNA helicase Pif1-like DEAD-box helicase" evidence="2">
    <location>
        <begin position="1"/>
        <end position="116"/>
    </location>
</feature>
<organism evidence="3 4">
    <name type="scientific">Oesophagostomum dentatum</name>
    <name type="common">Nodular worm</name>
    <dbReference type="NCBI Taxonomy" id="61180"/>
    <lineage>
        <taxon>Eukaryota</taxon>
        <taxon>Metazoa</taxon>
        <taxon>Ecdysozoa</taxon>
        <taxon>Nematoda</taxon>
        <taxon>Chromadorea</taxon>
        <taxon>Rhabditida</taxon>
        <taxon>Rhabditina</taxon>
        <taxon>Rhabditomorpha</taxon>
        <taxon>Strongyloidea</taxon>
        <taxon>Strongylidae</taxon>
        <taxon>Oesophagostomum</taxon>
    </lineage>
</organism>
<dbReference type="Proteomes" id="UP000053660">
    <property type="component" value="Unassembled WGS sequence"/>
</dbReference>
<evidence type="ECO:0000313" key="3">
    <source>
        <dbReference type="EMBL" id="KHJ89452.1"/>
    </source>
</evidence>
<dbReference type="InterPro" id="IPR010285">
    <property type="entry name" value="DNA_helicase_pif1-like_DEAD"/>
</dbReference>
<proteinExistence type="inferred from homology"/>
<keyword evidence="4" id="KW-1185">Reference proteome</keyword>
<dbReference type="PANTHER" id="PTHR10492">
    <property type="match status" value="1"/>
</dbReference>
<comment type="similarity">
    <text evidence="1">Belongs to the helicase family.</text>
</comment>
<dbReference type="InterPro" id="IPR027417">
    <property type="entry name" value="P-loop_NTPase"/>
</dbReference>
<keyword evidence="1" id="KW-0233">DNA recombination</keyword>
<dbReference type="GO" id="GO:0006281">
    <property type="term" value="P:DNA repair"/>
    <property type="evidence" value="ECO:0007669"/>
    <property type="project" value="UniProtKB-KW"/>
</dbReference>
<dbReference type="GO" id="GO:0000723">
    <property type="term" value="P:telomere maintenance"/>
    <property type="evidence" value="ECO:0007669"/>
    <property type="project" value="InterPro"/>
</dbReference>
<dbReference type="GO" id="GO:0006310">
    <property type="term" value="P:DNA recombination"/>
    <property type="evidence" value="ECO:0007669"/>
    <property type="project" value="UniProtKB-KW"/>
</dbReference>
<dbReference type="EMBL" id="KN554205">
    <property type="protein sequence ID" value="KHJ89452.1"/>
    <property type="molecule type" value="Genomic_DNA"/>
</dbReference>
<gene>
    <name evidence="3" type="ORF">OESDEN_10722</name>
</gene>
<dbReference type="AlphaFoldDB" id="A0A0B1T104"/>
<dbReference type="Gene3D" id="3.40.50.300">
    <property type="entry name" value="P-loop containing nucleotide triphosphate hydrolases"/>
    <property type="match status" value="1"/>
</dbReference>
<dbReference type="OrthoDB" id="10056572at2759"/>
<keyword evidence="1" id="KW-0227">DNA damage</keyword>
<protein>
    <recommendedName>
        <fullName evidence="1">ATP-dependent DNA helicase</fullName>
        <ecNumber evidence="1">5.6.2.3</ecNumber>
    </recommendedName>
</protein>
<dbReference type="EC" id="5.6.2.3" evidence="1"/>
<evidence type="ECO:0000259" key="2">
    <source>
        <dbReference type="Pfam" id="PF05970"/>
    </source>
</evidence>